<proteinExistence type="predicted"/>
<protein>
    <submittedName>
        <fullName evidence="2">Uncharacterized protein</fullName>
    </submittedName>
</protein>
<evidence type="ECO:0000313" key="3">
    <source>
        <dbReference type="Proteomes" id="UP000000763"/>
    </source>
</evidence>
<sequence>MPDSRAEAAAALAVAVLLERRRRLGWRRANGGVIPGVSGGACLFDREGSHPNGSCFGPHPPGSRYSPADDSGVGAGSHVDSIDRIGWFWRRANCGGGGRAVRGRSRRRGGGGGDAVTARSERVGSGDAAGDAGSESGRRSSGRTGGGGPTRQWSGAGLLAQWGLASAAGGAEACRAAASSTGRSGGGQARRCSNAPGARPRAGTSGPPRAEQGGRRRERDREAAGAMAARERRRGGRRRDGAASPTAAPSLESSVGVPFLWEEAPGRPKAVVAVPRPHDVVGGVATPSCAPAADDERAPVSHGGDSDKARTSGEDGDWDASEGGRRALGERGVEEVGERSEREEAGVAPRRVLLLVELAVVPTTSSPPLPLPPSPWPSSPSRRPAPLLLSFRCRRTGRLSPPLRRQPPLSSSLSLAASLLLSRRRCARSTANDLTSPLPPCPLEGTRREEKRKREKKERNVGPTPFSITYMPSLPPSLGLAVEDGLVDATQPSASCIFSPTSAPSTDAVFSTRGLPISAMFCGLGGAGVYSSFTSGRFDAGLQLPTGRCAPGSELPGAGFVSSRLHAGLLLPSRCCAPRSELLGADLTSAVRVTS</sequence>
<feature type="region of interest" description="Disordered" evidence="1">
    <location>
        <begin position="363"/>
        <end position="384"/>
    </location>
</feature>
<feature type="region of interest" description="Disordered" evidence="1">
    <location>
        <begin position="53"/>
        <end position="77"/>
    </location>
</feature>
<feature type="compositionally biased region" description="Low complexity" evidence="1">
    <location>
        <begin position="125"/>
        <end position="135"/>
    </location>
</feature>
<feature type="region of interest" description="Disordered" evidence="1">
    <location>
        <begin position="431"/>
        <end position="468"/>
    </location>
</feature>
<evidence type="ECO:0000256" key="1">
    <source>
        <dbReference type="SAM" id="MobiDB-lite"/>
    </source>
</evidence>
<reference evidence="3" key="2">
    <citation type="journal article" date="2008" name="Nucleic Acids Res.">
        <title>The rice annotation project database (RAP-DB): 2008 update.</title>
        <authorList>
            <consortium name="The rice annotation project (RAP)"/>
        </authorList>
    </citation>
    <scope>GENOME REANNOTATION</scope>
    <source>
        <strain evidence="3">cv. Nipponbare</strain>
    </source>
</reference>
<gene>
    <name evidence="2" type="primary">OSJNBa0028A18.16</name>
</gene>
<feature type="compositionally biased region" description="Basic and acidic residues" evidence="1">
    <location>
        <begin position="322"/>
        <end position="345"/>
    </location>
</feature>
<feature type="region of interest" description="Disordered" evidence="1">
    <location>
        <begin position="178"/>
        <end position="256"/>
    </location>
</feature>
<feature type="compositionally biased region" description="Basic and acidic residues" evidence="1">
    <location>
        <begin position="294"/>
        <end position="313"/>
    </location>
</feature>
<evidence type="ECO:0000313" key="2">
    <source>
        <dbReference type="EMBL" id="BAD03837.1"/>
    </source>
</evidence>
<dbReference type="EMBL" id="AP005726">
    <property type="protein sequence ID" value="BAD03837.1"/>
    <property type="molecule type" value="Genomic_DNA"/>
</dbReference>
<dbReference type="AlphaFoldDB" id="Q6YX66"/>
<name>Q6YX66_ORYSJ</name>
<feature type="compositionally biased region" description="Pro residues" evidence="1">
    <location>
        <begin position="365"/>
        <end position="378"/>
    </location>
</feature>
<accession>Q6YX66</accession>
<feature type="region of interest" description="Disordered" evidence="1">
    <location>
        <begin position="96"/>
        <end position="154"/>
    </location>
</feature>
<feature type="region of interest" description="Disordered" evidence="1">
    <location>
        <begin position="285"/>
        <end position="346"/>
    </location>
</feature>
<dbReference type="Proteomes" id="UP000000763">
    <property type="component" value="Chromosome 8"/>
</dbReference>
<feature type="compositionally biased region" description="Basic and acidic residues" evidence="1">
    <location>
        <begin position="212"/>
        <end position="223"/>
    </location>
</feature>
<reference evidence="3" key="1">
    <citation type="journal article" date="2005" name="Nature">
        <title>The map-based sequence of the rice genome.</title>
        <authorList>
            <consortium name="International rice genome sequencing project (IRGSP)"/>
            <person name="Matsumoto T."/>
            <person name="Wu J."/>
            <person name="Kanamori H."/>
            <person name="Katayose Y."/>
            <person name="Fujisawa M."/>
            <person name="Namiki N."/>
            <person name="Mizuno H."/>
            <person name="Yamamoto K."/>
            <person name="Antonio B.A."/>
            <person name="Baba T."/>
            <person name="Sakata K."/>
            <person name="Nagamura Y."/>
            <person name="Aoki H."/>
            <person name="Arikawa K."/>
            <person name="Arita K."/>
            <person name="Bito T."/>
            <person name="Chiden Y."/>
            <person name="Fujitsuka N."/>
            <person name="Fukunaka R."/>
            <person name="Hamada M."/>
            <person name="Harada C."/>
            <person name="Hayashi A."/>
            <person name="Hijishita S."/>
            <person name="Honda M."/>
            <person name="Hosokawa S."/>
            <person name="Ichikawa Y."/>
            <person name="Idonuma A."/>
            <person name="Iijima M."/>
            <person name="Ikeda M."/>
            <person name="Ikeno M."/>
            <person name="Ito K."/>
            <person name="Ito S."/>
            <person name="Ito T."/>
            <person name="Ito Y."/>
            <person name="Ito Y."/>
            <person name="Iwabuchi A."/>
            <person name="Kamiya K."/>
            <person name="Karasawa W."/>
            <person name="Kurita K."/>
            <person name="Katagiri S."/>
            <person name="Kikuta A."/>
            <person name="Kobayashi H."/>
            <person name="Kobayashi N."/>
            <person name="Machita K."/>
            <person name="Maehara T."/>
            <person name="Masukawa M."/>
            <person name="Mizubayashi T."/>
            <person name="Mukai Y."/>
            <person name="Nagasaki H."/>
            <person name="Nagata Y."/>
            <person name="Naito S."/>
            <person name="Nakashima M."/>
            <person name="Nakama Y."/>
            <person name="Nakamichi Y."/>
            <person name="Nakamura M."/>
            <person name="Meguro A."/>
            <person name="Negishi M."/>
            <person name="Ohta I."/>
            <person name="Ohta T."/>
            <person name="Okamoto M."/>
            <person name="Ono N."/>
            <person name="Saji S."/>
            <person name="Sakaguchi M."/>
            <person name="Sakai K."/>
            <person name="Shibata M."/>
            <person name="Shimokawa T."/>
            <person name="Song J."/>
            <person name="Takazaki Y."/>
            <person name="Terasawa K."/>
            <person name="Tsugane M."/>
            <person name="Tsuji K."/>
            <person name="Ueda S."/>
            <person name="Waki K."/>
            <person name="Yamagata H."/>
            <person name="Yamamoto M."/>
            <person name="Yamamoto S."/>
            <person name="Yamane H."/>
            <person name="Yoshiki S."/>
            <person name="Yoshihara R."/>
            <person name="Yukawa K."/>
            <person name="Zhong H."/>
            <person name="Yano M."/>
            <person name="Yuan Q."/>
            <person name="Ouyang S."/>
            <person name="Liu J."/>
            <person name="Jones K.M."/>
            <person name="Gansberger K."/>
            <person name="Moffat K."/>
            <person name="Hill J."/>
            <person name="Bera J."/>
            <person name="Fadrosh D."/>
            <person name="Jin S."/>
            <person name="Johri S."/>
            <person name="Kim M."/>
            <person name="Overton L."/>
            <person name="Reardon M."/>
            <person name="Tsitrin T."/>
            <person name="Vuong H."/>
            <person name="Weaver B."/>
            <person name="Ciecko A."/>
            <person name="Tallon L."/>
            <person name="Jackson J."/>
            <person name="Pai G."/>
            <person name="Aken S.V."/>
            <person name="Utterback T."/>
            <person name="Reidmuller S."/>
            <person name="Feldblyum T."/>
            <person name="Hsiao J."/>
            <person name="Zismann V."/>
            <person name="Iobst S."/>
            <person name="de Vazeille A.R."/>
            <person name="Buell C.R."/>
            <person name="Ying K."/>
            <person name="Li Y."/>
            <person name="Lu T."/>
            <person name="Huang Y."/>
            <person name="Zhao Q."/>
            <person name="Feng Q."/>
            <person name="Zhang L."/>
            <person name="Zhu J."/>
            <person name="Weng Q."/>
            <person name="Mu J."/>
            <person name="Lu Y."/>
            <person name="Fan D."/>
            <person name="Liu Y."/>
            <person name="Guan J."/>
            <person name="Zhang Y."/>
            <person name="Yu S."/>
            <person name="Liu X."/>
            <person name="Zhang Y."/>
            <person name="Hong G."/>
            <person name="Han B."/>
            <person name="Choisne N."/>
            <person name="Demange N."/>
            <person name="Orjeda G."/>
            <person name="Samain S."/>
            <person name="Cattolico L."/>
            <person name="Pelletier E."/>
            <person name="Couloux A."/>
            <person name="Segurens B."/>
            <person name="Wincker P."/>
            <person name="D'Hont A."/>
            <person name="Scarpelli C."/>
            <person name="Weissenbach J."/>
            <person name="Salanoubat M."/>
            <person name="Quetier F."/>
            <person name="Yu Y."/>
            <person name="Kim H.R."/>
            <person name="Rambo T."/>
            <person name="Currie J."/>
            <person name="Collura K."/>
            <person name="Luo M."/>
            <person name="Yang T."/>
            <person name="Ammiraju J.S.S."/>
            <person name="Engler F."/>
            <person name="Soderlund C."/>
            <person name="Wing R.A."/>
            <person name="Palmer L.E."/>
            <person name="de la Bastide M."/>
            <person name="Spiegel L."/>
            <person name="Nascimento L."/>
            <person name="Zutavern T."/>
            <person name="O'Shaughnessy A."/>
            <person name="Dike S."/>
            <person name="Dedhia N."/>
            <person name="Preston R."/>
            <person name="Balija V."/>
            <person name="McCombie W.R."/>
            <person name="Chow T."/>
            <person name="Chen H."/>
            <person name="Chung M."/>
            <person name="Chen C."/>
            <person name="Shaw J."/>
            <person name="Wu H."/>
            <person name="Hsiao K."/>
            <person name="Chao Y."/>
            <person name="Chu M."/>
            <person name="Cheng C."/>
            <person name="Hour A."/>
            <person name="Lee P."/>
            <person name="Lin S."/>
            <person name="Lin Y."/>
            <person name="Liou J."/>
            <person name="Liu S."/>
            <person name="Hsing Y."/>
            <person name="Raghuvanshi S."/>
            <person name="Mohanty A."/>
            <person name="Bharti A.K."/>
            <person name="Gaur A."/>
            <person name="Gupta V."/>
            <person name="Kumar D."/>
            <person name="Ravi V."/>
            <person name="Vij S."/>
            <person name="Kapur A."/>
            <person name="Khurana P."/>
            <person name="Khurana P."/>
            <person name="Khurana J.P."/>
            <person name="Tyagi A.K."/>
            <person name="Gaikwad K."/>
            <person name="Singh A."/>
            <person name="Dalal V."/>
            <person name="Srivastava S."/>
            <person name="Dixit A."/>
            <person name="Pal A.K."/>
            <person name="Ghazi I.A."/>
            <person name="Yadav M."/>
            <person name="Pandit A."/>
            <person name="Bhargava A."/>
            <person name="Sureshbabu K."/>
            <person name="Batra K."/>
            <person name="Sharma T.R."/>
            <person name="Mohapatra T."/>
            <person name="Singh N.K."/>
            <person name="Messing J."/>
            <person name="Nelson A.B."/>
            <person name="Fuks G."/>
            <person name="Kavchok S."/>
            <person name="Keizer G."/>
            <person name="Linton E."/>
            <person name="Llaca V."/>
            <person name="Song R."/>
            <person name="Tanyolac B."/>
            <person name="Young S."/>
            <person name="Ho-Il K."/>
            <person name="Hahn J.H."/>
            <person name="Sangsakoo G."/>
            <person name="Vanavichit A."/>
            <person name="de Mattos Luiz.A.T."/>
            <person name="Zimmer P.D."/>
            <person name="Malone G."/>
            <person name="Dellagostin O."/>
            <person name="de Oliveira A.C."/>
            <person name="Bevan M."/>
            <person name="Bancroft I."/>
            <person name="Minx P."/>
            <person name="Cordum H."/>
            <person name="Wilson R."/>
            <person name="Cheng Z."/>
            <person name="Jin W."/>
            <person name="Jiang J."/>
            <person name="Leong S.A."/>
            <person name="Iwama H."/>
            <person name="Gojobori T."/>
            <person name="Itoh T."/>
            <person name="Niimura Y."/>
            <person name="Fujii Y."/>
            <person name="Habara T."/>
            <person name="Sakai H."/>
            <person name="Sato Y."/>
            <person name="Wilson G."/>
            <person name="Kumar K."/>
            <person name="McCouch S."/>
            <person name="Juretic N."/>
            <person name="Hoen D."/>
            <person name="Wright S."/>
            <person name="Bruskiewich R."/>
            <person name="Bureau T."/>
            <person name="Miyao A."/>
            <person name="Hirochika H."/>
            <person name="Nishikawa T."/>
            <person name="Kadowaki K."/>
            <person name="Sugiura M."/>
            <person name="Burr B."/>
            <person name="Sasaki T."/>
        </authorList>
    </citation>
    <scope>NUCLEOTIDE SEQUENCE [LARGE SCALE GENOMIC DNA]</scope>
    <source>
        <strain evidence="3">cv. Nipponbare</strain>
    </source>
</reference>
<organism evidence="2 3">
    <name type="scientific">Oryza sativa subsp. japonica</name>
    <name type="common">Rice</name>
    <dbReference type="NCBI Taxonomy" id="39947"/>
    <lineage>
        <taxon>Eukaryota</taxon>
        <taxon>Viridiplantae</taxon>
        <taxon>Streptophyta</taxon>
        <taxon>Embryophyta</taxon>
        <taxon>Tracheophyta</taxon>
        <taxon>Spermatophyta</taxon>
        <taxon>Magnoliopsida</taxon>
        <taxon>Liliopsida</taxon>
        <taxon>Poales</taxon>
        <taxon>Poaceae</taxon>
        <taxon>BOP clade</taxon>
        <taxon>Oryzoideae</taxon>
        <taxon>Oryzeae</taxon>
        <taxon>Oryzinae</taxon>
        <taxon>Oryza</taxon>
        <taxon>Oryza sativa</taxon>
    </lineage>
</organism>